<dbReference type="Proteomes" id="UP001320831">
    <property type="component" value="Unassembled WGS sequence"/>
</dbReference>
<proteinExistence type="inferred from homology"/>
<evidence type="ECO:0000256" key="3">
    <source>
        <dbReference type="ARBA" id="ARBA00022448"/>
    </source>
</evidence>
<dbReference type="CDD" id="cd13589">
    <property type="entry name" value="PBP2_polyamine_RpCGA009"/>
    <property type="match status" value="1"/>
</dbReference>
<dbReference type="EMBL" id="JAOCZP010000012">
    <property type="protein sequence ID" value="MCT7378255.1"/>
    <property type="molecule type" value="Genomic_DNA"/>
</dbReference>
<keyword evidence="7" id="KW-1185">Reference proteome</keyword>
<sequence>MTGLLVVCYIKFHILSRHHNRSGGADMGEPGIARTVTRRHVLALSASAFATAGFGIHPFDVRAATGFEGLAEGAHAAGESQVVVAGGTGAYGELVREHFYVPFTAATGINVVTTGGSYGDKLAKLKAMASIGRVEWDVITLSADMLTPDVADLLFDLGDCAMLPDVGLRGVDGACLGHGVLFDVGGAVLAFDERSFPDNRRQPSNWVDFWDVETFPGPRALPNIGTPWWSLMAALQADGVGRDDLFPLDLDRAFAKLDEIKPHISVWWRSGDQSQQMFRTREVVMGMLFSGRAFRLRREGLPISVSWHGAIMDAALWALTQGAPHPNAGLALLDFIYTRPRAHAVFAEESFGSTAQREALNFLSEESHQASAVNPANWSQIVDVDRSWLAANRQAVLERWNLWLAS</sequence>
<comment type="caution">
    <text evidence="6">The sequence shown here is derived from an EMBL/GenBank/DDBJ whole genome shotgun (WGS) entry which is preliminary data.</text>
</comment>
<name>A0ABT2LUP8_9HYPH</name>
<protein>
    <submittedName>
        <fullName evidence="6">ABC transporter substrate-binding protein</fullName>
    </submittedName>
</protein>
<dbReference type="PANTHER" id="PTHR30006:SF3">
    <property type="entry name" value="THIAMINE-BINDING PERIPLASMIC PROTEIN"/>
    <property type="match status" value="1"/>
</dbReference>
<keyword evidence="4" id="KW-0732">Signal</keyword>
<reference evidence="6 7" key="1">
    <citation type="submission" date="2022-09" db="EMBL/GenBank/DDBJ databases">
        <title>Chelativorans salina sp. nov., a novel slightly halophilic bacterium isolated from a saline lake sediment enrichment.</title>
        <authorList>
            <person name="Gao L."/>
            <person name="Fang B.-Z."/>
            <person name="Li W.-J."/>
        </authorList>
    </citation>
    <scope>NUCLEOTIDE SEQUENCE [LARGE SCALE GENOMIC DNA]</scope>
    <source>
        <strain evidence="6 7">EGI FJ00035</strain>
    </source>
</reference>
<dbReference type="Pfam" id="PF13416">
    <property type="entry name" value="SBP_bac_8"/>
    <property type="match status" value="1"/>
</dbReference>
<evidence type="ECO:0000256" key="5">
    <source>
        <dbReference type="ARBA" id="ARBA00022764"/>
    </source>
</evidence>
<dbReference type="SUPFAM" id="SSF53850">
    <property type="entry name" value="Periplasmic binding protein-like II"/>
    <property type="match status" value="1"/>
</dbReference>
<evidence type="ECO:0000256" key="1">
    <source>
        <dbReference type="ARBA" id="ARBA00004418"/>
    </source>
</evidence>
<dbReference type="PANTHER" id="PTHR30006">
    <property type="entry name" value="THIAMINE-BINDING PERIPLASMIC PROTEIN-RELATED"/>
    <property type="match status" value="1"/>
</dbReference>
<keyword evidence="3" id="KW-0813">Transport</keyword>
<comment type="subcellular location">
    <subcellularLocation>
        <location evidence="1">Periplasm</location>
    </subcellularLocation>
</comment>
<dbReference type="InterPro" id="IPR006059">
    <property type="entry name" value="SBP"/>
</dbReference>
<evidence type="ECO:0000313" key="6">
    <source>
        <dbReference type="EMBL" id="MCT7378255.1"/>
    </source>
</evidence>
<dbReference type="RefSeq" id="WP_260907127.1">
    <property type="nucleotide sequence ID" value="NZ_JAOCZP010000012.1"/>
</dbReference>
<comment type="similarity">
    <text evidence="2">Belongs to the bacterial solute-binding protein 1 family.</text>
</comment>
<evidence type="ECO:0000256" key="4">
    <source>
        <dbReference type="ARBA" id="ARBA00022729"/>
    </source>
</evidence>
<evidence type="ECO:0000256" key="2">
    <source>
        <dbReference type="ARBA" id="ARBA00008520"/>
    </source>
</evidence>
<gene>
    <name evidence="6" type="ORF">N5A92_24900</name>
</gene>
<evidence type="ECO:0000313" key="7">
    <source>
        <dbReference type="Proteomes" id="UP001320831"/>
    </source>
</evidence>
<dbReference type="Gene3D" id="3.40.190.10">
    <property type="entry name" value="Periplasmic binding protein-like II"/>
    <property type="match status" value="2"/>
</dbReference>
<organism evidence="6 7">
    <name type="scientific">Chelativorans salis</name>
    <dbReference type="NCBI Taxonomy" id="2978478"/>
    <lineage>
        <taxon>Bacteria</taxon>
        <taxon>Pseudomonadati</taxon>
        <taxon>Pseudomonadota</taxon>
        <taxon>Alphaproteobacteria</taxon>
        <taxon>Hyphomicrobiales</taxon>
        <taxon>Phyllobacteriaceae</taxon>
        <taxon>Chelativorans</taxon>
    </lineage>
</organism>
<keyword evidence="5" id="KW-0574">Periplasm</keyword>
<accession>A0ABT2LUP8</accession>